<dbReference type="PANTHER" id="PTHR48081">
    <property type="entry name" value="AB HYDROLASE SUPERFAMILY PROTEIN C4A8.06C"/>
    <property type="match status" value="1"/>
</dbReference>
<feature type="region of interest" description="Disordered" evidence="2">
    <location>
        <begin position="300"/>
        <end position="334"/>
    </location>
</feature>
<feature type="region of interest" description="Disordered" evidence="2">
    <location>
        <begin position="659"/>
        <end position="737"/>
    </location>
</feature>
<reference evidence="4 5" key="1">
    <citation type="submission" date="2015-06" db="EMBL/GenBank/DDBJ databases">
        <title>Draft genome of the ant-associated black yeast Phialophora attae CBS 131958.</title>
        <authorList>
            <person name="Moreno L.F."/>
            <person name="Stielow B.J."/>
            <person name="de Hoog S."/>
            <person name="Vicente V.A."/>
            <person name="Weiss V.A."/>
            <person name="de Vries M."/>
            <person name="Cruz L.M."/>
            <person name="Souza E.M."/>
        </authorList>
    </citation>
    <scope>NUCLEOTIDE SEQUENCE [LARGE SCALE GENOMIC DNA]</scope>
    <source>
        <strain evidence="4 5">CBS 131958</strain>
    </source>
</reference>
<accession>A0A0N1HI91</accession>
<feature type="domain" description="Alpha/beta hydrolase fold-3" evidence="3">
    <location>
        <begin position="147"/>
        <end position="260"/>
    </location>
</feature>
<dbReference type="GO" id="GO:0016787">
    <property type="term" value="F:hydrolase activity"/>
    <property type="evidence" value="ECO:0007669"/>
    <property type="project" value="UniProtKB-KW"/>
</dbReference>
<dbReference type="InterPro" id="IPR013094">
    <property type="entry name" value="AB_hydrolase_3"/>
</dbReference>
<dbReference type="VEuPathDB" id="FungiDB:AB675_912"/>
<feature type="region of interest" description="Disordered" evidence="2">
    <location>
        <begin position="842"/>
        <end position="930"/>
    </location>
</feature>
<comment type="caution">
    <text evidence="4">The sequence shown here is derived from an EMBL/GenBank/DDBJ whole genome shotgun (WGS) entry which is preliminary data.</text>
</comment>
<keyword evidence="5" id="KW-1185">Reference proteome</keyword>
<dbReference type="Gene3D" id="3.40.50.1820">
    <property type="entry name" value="alpha/beta hydrolase"/>
    <property type="match status" value="1"/>
</dbReference>
<evidence type="ECO:0000256" key="1">
    <source>
        <dbReference type="ARBA" id="ARBA00022801"/>
    </source>
</evidence>
<evidence type="ECO:0000259" key="3">
    <source>
        <dbReference type="Pfam" id="PF07859"/>
    </source>
</evidence>
<feature type="domain" description="Alpha/beta hydrolase fold-3" evidence="3">
    <location>
        <begin position="353"/>
        <end position="407"/>
    </location>
</feature>
<dbReference type="OrthoDB" id="2336090at2759"/>
<dbReference type="Pfam" id="PF07859">
    <property type="entry name" value="Abhydrolase_3"/>
    <property type="match status" value="2"/>
</dbReference>
<feature type="compositionally biased region" description="Polar residues" evidence="2">
    <location>
        <begin position="849"/>
        <end position="899"/>
    </location>
</feature>
<feature type="compositionally biased region" description="Polar residues" evidence="2">
    <location>
        <begin position="702"/>
        <end position="737"/>
    </location>
</feature>
<evidence type="ECO:0000313" key="5">
    <source>
        <dbReference type="Proteomes" id="UP000038010"/>
    </source>
</evidence>
<dbReference type="Proteomes" id="UP000038010">
    <property type="component" value="Unassembled WGS sequence"/>
</dbReference>
<dbReference type="RefSeq" id="XP_018005945.1">
    <property type="nucleotide sequence ID" value="XM_018149640.1"/>
</dbReference>
<feature type="compositionally biased region" description="Basic and acidic residues" evidence="2">
    <location>
        <begin position="300"/>
        <end position="315"/>
    </location>
</feature>
<name>A0A0N1HI91_9EURO</name>
<feature type="region of interest" description="Disordered" evidence="2">
    <location>
        <begin position="494"/>
        <end position="515"/>
    </location>
</feature>
<sequence length="1028" mass="112656">MTITTFQVASAVTPTVVKTCVSHYANRKPRAKKPTAHISYDEGLHLIKTFLTYASTKTIDELQAFTAQWVPTPTWVKTDNVDIPPEQVSRAADAIIKQLGPEGVKAVGGVEWWQWRRNDSVLRAEWIEMSSHYLERKREKKKGRRIMLYVHGGGYFFGSVDEHRYQMQRHARKLKARVLAPRYRLAPQFPFPCGLQDCLAVYLYLLTVHSPSEIVLAGDSAGGGMVVSMLCILRDQGLPLPAGAVLISPWVDLTHSFPSVSGDNPLDYIPSHGFHHRPSVAWPPPNDDEGKALERLTRTQSREEAFAEKTDESAERLGVAAPGKNDPGSSTANRVPAPNHFLSIHLNNKLVLIQEQIQLYTTNALLSHPLVSPILQPSLGGLPPLCILVGGGEMLRDEQIYLAHKAANPHRYPLSDTYRSRYDPEDKILNQYKATPVQLQVWEDLCHVAPTLSFTRPAKYMYRSIAQFGAWALARAQERPIEIMDDDNISIISTESDSESPTESTDSIAQMKNAAQPQPKFVGRAGDPLPFFHNHMIRQLVNRYGNISDLPSADELPATTMDINEVGLIKPGPVQKWMDAKDSWASKYASTKKKVQKQRIEMIHAKKNVPFGPDEKPPPSALATRRTAREVEKKQRKSYGLAMWSMWGSKHDEMTIKREKDMDEKEDKEDAAQSQEPEKEQLQVDGAAHSTATEAAPEGLRPQTSPRARRTGQANANFIPTQSHQPTLPSMPSSVSQLENDNVVVTPPATADASNPVDQAQRPNLTTATSGMESFMTAPESNTPLPTPLFLPKFRTASHLRSPSQTQDVDTMSTRTGYSAMSVSGASTRAVFSAPGISKVASATDGPTGPQQLTAADNNAAQSSNLSSEIVNGFHPTTRTASSASQNRALDSSQTTPTAPTFPPDSLRPTLSSRNGNDTPTSRLSIERLRTHNAEYEAEVREEQLRHRLLEGDERHAAQRVVDDGAVSTLNLDGAGAQDNGVGLGDQEKEASGALGLPPLQTLRSPSSVAVVGAEGVVGVVGGEKKAK</sequence>
<organism evidence="4 5">
    <name type="scientific">Cyphellophora attinorum</name>
    <dbReference type="NCBI Taxonomy" id="1664694"/>
    <lineage>
        <taxon>Eukaryota</taxon>
        <taxon>Fungi</taxon>
        <taxon>Dikarya</taxon>
        <taxon>Ascomycota</taxon>
        <taxon>Pezizomycotina</taxon>
        <taxon>Eurotiomycetes</taxon>
        <taxon>Chaetothyriomycetidae</taxon>
        <taxon>Chaetothyriales</taxon>
        <taxon>Cyphellophoraceae</taxon>
        <taxon>Cyphellophora</taxon>
    </lineage>
</organism>
<dbReference type="PANTHER" id="PTHR48081:SF19">
    <property type="entry name" value="AB HYDROLASE SUPERFAMILY PROTEIN C4A8.06C"/>
    <property type="match status" value="1"/>
</dbReference>
<dbReference type="AlphaFoldDB" id="A0A0N1HI91"/>
<evidence type="ECO:0000313" key="4">
    <source>
        <dbReference type="EMBL" id="KPI45982.1"/>
    </source>
</evidence>
<dbReference type="EMBL" id="LFJN01000001">
    <property type="protein sequence ID" value="KPI45982.1"/>
    <property type="molecule type" value="Genomic_DNA"/>
</dbReference>
<gene>
    <name evidence="4" type="ORF">AB675_912</name>
</gene>
<dbReference type="GeneID" id="28741509"/>
<evidence type="ECO:0000256" key="2">
    <source>
        <dbReference type="SAM" id="MobiDB-lite"/>
    </source>
</evidence>
<dbReference type="InterPro" id="IPR050300">
    <property type="entry name" value="GDXG_lipolytic_enzyme"/>
</dbReference>
<feature type="compositionally biased region" description="Polar residues" evidence="2">
    <location>
        <begin position="909"/>
        <end position="924"/>
    </location>
</feature>
<keyword evidence="1 4" id="KW-0378">Hydrolase</keyword>
<proteinExistence type="predicted"/>
<feature type="region of interest" description="Disordered" evidence="2">
    <location>
        <begin position="608"/>
        <end position="636"/>
    </location>
</feature>
<feature type="compositionally biased region" description="Low complexity" evidence="2">
    <location>
        <begin position="494"/>
        <end position="508"/>
    </location>
</feature>
<feature type="compositionally biased region" description="Basic and acidic residues" evidence="2">
    <location>
        <begin position="659"/>
        <end position="682"/>
    </location>
</feature>
<dbReference type="STRING" id="1664694.A0A0N1HI91"/>
<protein>
    <submittedName>
        <fullName evidence="4">AB hydrolase superfamily protein C4A8.06c</fullName>
    </submittedName>
</protein>
<dbReference type="SUPFAM" id="SSF53474">
    <property type="entry name" value="alpha/beta-Hydrolases"/>
    <property type="match status" value="1"/>
</dbReference>
<dbReference type="InterPro" id="IPR029058">
    <property type="entry name" value="AB_hydrolase_fold"/>
</dbReference>